<dbReference type="AlphaFoldDB" id="A0A2M8EYB0"/>
<name>A0A2M8EYB0_9BACT</name>
<proteinExistence type="predicted"/>
<gene>
    <name evidence="2" type="ORF">CO049_04250</name>
</gene>
<evidence type="ECO:0000313" key="2">
    <source>
        <dbReference type="EMBL" id="PJC31431.1"/>
    </source>
</evidence>
<dbReference type="GO" id="GO:0008658">
    <property type="term" value="F:penicillin binding"/>
    <property type="evidence" value="ECO:0007669"/>
    <property type="project" value="InterPro"/>
</dbReference>
<sequence length="137" mass="14679">TSVFANNGYLCQPKLLKVGTIHELSLQGKSECKKLPVSQKTIDLIREGMKQACSAGGTGWPLFDFTANAKKIQTACKTGTAESHAASGLPHAWITVFAPFDKPEIALTVLVEEGGQGSDIAGPIAKELLKTYFERSK</sequence>
<dbReference type="PANTHER" id="PTHR30627:SF2">
    <property type="entry name" value="PEPTIDOGLYCAN D,D-TRANSPEPTIDASE MRDA"/>
    <property type="match status" value="1"/>
</dbReference>
<dbReference type="GO" id="GO:0071555">
    <property type="term" value="P:cell wall organization"/>
    <property type="evidence" value="ECO:0007669"/>
    <property type="project" value="TreeGrafter"/>
</dbReference>
<dbReference type="GO" id="GO:0071972">
    <property type="term" value="F:peptidoglycan L,D-transpeptidase activity"/>
    <property type="evidence" value="ECO:0007669"/>
    <property type="project" value="TreeGrafter"/>
</dbReference>
<feature type="non-terminal residue" evidence="2">
    <location>
        <position position="1"/>
    </location>
</feature>
<dbReference type="InterPro" id="IPR001460">
    <property type="entry name" value="PCN-bd_Tpept"/>
</dbReference>
<feature type="domain" description="Penicillin-binding protein transpeptidase" evidence="1">
    <location>
        <begin position="2"/>
        <end position="130"/>
    </location>
</feature>
<reference evidence="3" key="1">
    <citation type="submission" date="2017-09" db="EMBL/GenBank/DDBJ databases">
        <title>Depth-based differentiation of microbial function through sediment-hosted aquifers and enrichment of novel symbionts in the deep terrestrial subsurface.</title>
        <authorList>
            <person name="Probst A.J."/>
            <person name="Ladd B."/>
            <person name="Jarett J.K."/>
            <person name="Geller-Mcgrath D.E."/>
            <person name="Sieber C.M.K."/>
            <person name="Emerson J.B."/>
            <person name="Anantharaman K."/>
            <person name="Thomas B.C."/>
            <person name="Malmstrom R."/>
            <person name="Stieglmeier M."/>
            <person name="Klingl A."/>
            <person name="Woyke T."/>
            <person name="Ryan C.M."/>
            <person name="Banfield J.F."/>
        </authorList>
    </citation>
    <scope>NUCLEOTIDE SEQUENCE [LARGE SCALE GENOMIC DNA]</scope>
</reference>
<organism evidence="2 3">
    <name type="scientific">Candidatus Roizmanbacteria bacterium CG_4_9_14_0_2_um_filter_36_12</name>
    <dbReference type="NCBI Taxonomy" id="1974837"/>
    <lineage>
        <taxon>Bacteria</taxon>
        <taxon>Candidatus Roizmaniibacteriota</taxon>
    </lineage>
</organism>
<evidence type="ECO:0000259" key="1">
    <source>
        <dbReference type="Pfam" id="PF00905"/>
    </source>
</evidence>
<dbReference type="Pfam" id="PF00905">
    <property type="entry name" value="Transpeptidase"/>
    <property type="match status" value="1"/>
</dbReference>
<dbReference type="InterPro" id="IPR050515">
    <property type="entry name" value="Beta-lactam/transpept"/>
</dbReference>
<protein>
    <submittedName>
        <fullName evidence="2">Penicillin-binding protein 2</fullName>
    </submittedName>
</protein>
<dbReference type="GO" id="GO:0005886">
    <property type="term" value="C:plasma membrane"/>
    <property type="evidence" value="ECO:0007669"/>
    <property type="project" value="TreeGrafter"/>
</dbReference>
<dbReference type="InterPro" id="IPR012338">
    <property type="entry name" value="Beta-lactam/transpept-like"/>
</dbReference>
<comment type="caution">
    <text evidence="2">The sequence shown here is derived from an EMBL/GenBank/DDBJ whole genome shotgun (WGS) entry which is preliminary data.</text>
</comment>
<evidence type="ECO:0000313" key="3">
    <source>
        <dbReference type="Proteomes" id="UP000229777"/>
    </source>
</evidence>
<dbReference type="Gene3D" id="3.40.710.10">
    <property type="entry name" value="DD-peptidase/beta-lactamase superfamily"/>
    <property type="match status" value="1"/>
</dbReference>
<dbReference type="Proteomes" id="UP000229777">
    <property type="component" value="Unassembled WGS sequence"/>
</dbReference>
<dbReference type="SUPFAM" id="SSF56601">
    <property type="entry name" value="beta-lactamase/transpeptidase-like"/>
    <property type="match status" value="1"/>
</dbReference>
<dbReference type="PANTHER" id="PTHR30627">
    <property type="entry name" value="PEPTIDOGLYCAN D,D-TRANSPEPTIDASE"/>
    <property type="match status" value="1"/>
</dbReference>
<dbReference type="EMBL" id="PFSA01000075">
    <property type="protein sequence ID" value="PJC31431.1"/>
    <property type="molecule type" value="Genomic_DNA"/>
</dbReference>
<accession>A0A2M8EYB0</accession>